<keyword evidence="3" id="KW-1185">Reference proteome</keyword>
<evidence type="ECO:0000313" key="2">
    <source>
        <dbReference type="EMBL" id="MFC4767700.1"/>
    </source>
</evidence>
<evidence type="ECO:0000313" key="3">
    <source>
        <dbReference type="Proteomes" id="UP001596002"/>
    </source>
</evidence>
<feature type="transmembrane region" description="Helical" evidence="1">
    <location>
        <begin position="6"/>
        <end position="37"/>
    </location>
</feature>
<sequence>MKKIVIFSFFTLLFAWVNFFSFIGACIAYTVTIVFTFRKYKNLPFKKKLMVSLFIFVLTFIDYTIIEMAYRKVGPAGMIVFYFIGIQALIIVSYLLRPFIWLPIVGGTIASFIFYSS</sequence>
<feature type="transmembrane region" description="Helical" evidence="1">
    <location>
        <begin position="72"/>
        <end position="92"/>
    </location>
</feature>
<dbReference type="Proteomes" id="UP001596002">
    <property type="component" value="Unassembled WGS sequence"/>
</dbReference>
<accession>A0ABV9Q078</accession>
<dbReference type="PROSITE" id="PS51257">
    <property type="entry name" value="PROKAR_LIPOPROTEIN"/>
    <property type="match status" value="1"/>
</dbReference>
<proteinExistence type="predicted"/>
<evidence type="ECO:0000256" key="1">
    <source>
        <dbReference type="SAM" id="Phobius"/>
    </source>
</evidence>
<dbReference type="RefSeq" id="WP_380025621.1">
    <property type="nucleotide sequence ID" value="NZ_JBHSHC010000085.1"/>
</dbReference>
<reference evidence="3" key="1">
    <citation type="journal article" date="2019" name="Int. J. Syst. Evol. Microbiol.">
        <title>The Global Catalogue of Microorganisms (GCM) 10K type strain sequencing project: providing services to taxonomists for standard genome sequencing and annotation.</title>
        <authorList>
            <consortium name="The Broad Institute Genomics Platform"/>
            <consortium name="The Broad Institute Genome Sequencing Center for Infectious Disease"/>
            <person name="Wu L."/>
            <person name="Ma J."/>
        </authorList>
    </citation>
    <scope>NUCLEOTIDE SEQUENCE [LARGE SCALE GENOMIC DNA]</scope>
    <source>
        <strain evidence="3">WYCCWR 12678</strain>
    </source>
</reference>
<name>A0ABV9Q078_9BACL</name>
<comment type="caution">
    <text evidence="2">The sequence shown here is derived from an EMBL/GenBank/DDBJ whole genome shotgun (WGS) entry which is preliminary data.</text>
</comment>
<dbReference type="EMBL" id="JBHSHC010000085">
    <property type="protein sequence ID" value="MFC4767700.1"/>
    <property type="molecule type" value="Genomic_DNA"/>
</dbReference>
<keyword evidence="1" id="KW-0472">Membrane</keyword>
<gene>
    <name evidence="2" type="ORF">ACFO8Q_10050</name>
</gene>
<keyword evidence="1" id="KW-1133">Transmembrane helix</keyword>
<organism evidence="2 3">
    <name type="scientific">Effusibacillus consociatus</name>
    <dbReference type="NCBI Taxonomy" id="1117041"/>
    <lineage>
        <taxon>Bacteria</taxon>
        <taxon>Bacillati</taxon>
        <taxon>Bacillota</taxon>
        <taxon>Bacilli</taxon>
        <taxon>Bacillales</taxon>
        <taxon>Alicyclobacillaceae</taxon>
        <taxon>Effusibacillus</taxon>
    </lineage>
</organism>
<keyword evidence="1" id="KW-0812">Transmembrane</keyword>
<feature type="transmembrane region" description="Helical" evidence="1">
    <location>
        <begin position="49"/>
        <end position="66"/>
    </location>
</feature>
<protein>
    <submittedName>
        <fullName evidence="2">Uncharacterized protein</fullName>
    </submittedName>
</protein>
<feature type="transmembrane region" description="Helical" evidence="1">
    <location>
        <begin position="99"/>
        <end position="116"/>
    </location>
</feature>